<gene>
    <name evidence="2" type="ORF">PV662_35330</name>
</gene>
<protein>
    <recommendedName>
        <fullName evidence="4">Transposase</fullName>
    </recommendedName>
</protein>
<evidence type="ECO:0008006" key="4">
    <source>
        <dbReference type="Google" id="ProtNLM"/>
    </source>
</evidence>
<organism evidence="2 3">
    <name type="scientific">Streptomyces europaeiscabiei</name>
    <dbReference type="NCBI Taxonomy" id="146819"/>
    <lineage>
        <taxon>Bacteria</taxon>
        <taxon>Bacillati</taxon>
        <taxon>Actinomycetota</taxon>
        <taxon>Actinomycetes</taxon>
        <taxon>Kitasatosporales</taxon>
        <taxon>Streptomycetaceae</taxon>
        <taxon>Streptomyces</taxon>
    </lineage>
</organism>
<feature type="region of interest" description="Disordered" evidence="1">
    <location>
        <begin position="29"/>
        <end position="67"/>
    </location>
</feature>
<name>A0ABU4NPA4_9ACTN</name>
<dbReference type="EMBL" id="JARAYU010000016">
    <property type="protein sequence ID" value="MDX3704920.1"/>
    <property type="molecule type" value="Genomic_DNA"/>
</dbReference>
<proteinExistence type="predicted"/>
<accession>A0ABU4NPA4</accession>
<evidence type="ECO:0000313" key="2">
    <source>
        <dbReference type="EMBL" id="MDX3704920.1"/>
    </source>
</evidence>
<keyword evidence="3" id="KW-1185">Reference proteome</keyword>
<evidence type="ECO:0000256" key="1">
    <source>
        <dbReference type="SAM" id="MobiDB-lite"/>
    </source>
</evidence>
<sequence length="89" mass="9846">MRQQVGKNAGFDAVISAAAKRASSRATWSGVVEEGSDRREGLGVVRGPEDPDRGPEKFGFHRRHGSRQRFDEVKGQAVVVERLTDRVQI</sequence>
<dbReference type="RefSeq" id="WP_319053299.1">
    <property type="nucleotide sequence ID" value="NZ_JARAUR010000032.1"/>
</dbReference>
<reference evidence="2 3" key="1">
    <citation type="journal article" date="2023" name="Microb. Genom.">
        <title>Mesoterricola silvestris gen. nov., sp. nov., Mesoterricola sediminis sp. nov., Geothrix oryzae sp. nov., Geothrix edaphica sp. nov., Geothrix rubra sp. nov., and Geothrix limicola sp. nov., six novel members of Acidobacteriota isolated from soils.</title>
        <authorList>
            <person name="Weisberg A.J."/>
            <person name="Pearce E."/>
            <person name="Kramer C.G."/>
            <person name="Chang J.H."/>
            <person name="Clarke C.R."/>
        </authorList>
    </citation>
    <scope>NUCLEOTIDE SEQUENCE [LARGE SCALE GENOMIC DNA]</scope>
    <source>
        <strain evidence="2 3">ID09-01A</strain>
    </source>
</reference>
<feature type="compositionally biased region" description="Basic and acidic residues" evidence="1">
    <location>
        <begin position="35"/>
        <end position="59"/>
    </location>
</feature>
<evidence type="ECO:0000313" key="3">
    <source>
        <dbReference type="Proteomes" id="UP001271274"/>
    </source>
</evidence>
<dbReference type="Proteomes" id="UP001271274">
    <property type="component" value="Unassembled WGS sequence"/>
</dbReference>
<comment type="caution">
    <text evidence="2">The sequence shown here is derived from an EMBL/GenBank/DDBJ whole genome shotgun (WGS) entry which is preliminary data.</text>
</comment>